<organism evidence="1 2">
    <name type="scientific">Bifidobacterium animalis subsp. lactis CNCM I-2494</name>
    <dbReference type="NCBI Taxonomy" id="1042403"/>
    <lineage>
        <taxon>Bacteria</taxon>
        <taxon>Bacillati</taxon>
        <taxon>Actinomycetota</taxon>
        <taxon>Actinomycetes</taxon>
        <taxon>Bifidobacteriales</taxon>
        <taxon>Bifidobacteriaceae</taxon>
        <taxon>Bifidobacterium</taxon>
    </lineage>
</organism>
<dbReference type="Proteomes" id="UP000008394">
    <property type="component" value="Chromosome"/>
</dbReference>
<proteinExistence type="predicted"/>
<dbReference type="KEGG" id="bnm:BALAC2494_02074"/>
<evidence type="ECO:0000313" key="2">
    <source>
        <dbReference type="Proteomes" id="UP000008394"/>
    </source>
</evidence>
<sequence length="38" mass="4278">MIIALPHTGHLRALTDFFLMPAAYPTPRKTRRINGTAQ</sequence>
<name>A0A806FXH0_BIFAN</name>
<gene>
    <name evidence="1" type="ORF">BALAC2494_02074</name>
</gene>
<dbReference type="AlphaFoldDB" id="A0A806FXH0"/>
<protein>
    <submittedName>
        <fullName evidence="1">Uncharacterized protein</fullName>
    </submittedName>
</protein>
<reference evidence="1 2" key="1">
    <citation type="journal article" date="2011" name="J. Bacteriol.">
        <title>Genome Sequence of the Probiotic Strain Bifidobacterium animalis subsp. lactis CNCM I-2494.</title>
        <authorList>
            <person name="Chervaux C."/>
            <person name="Grimaldi C."/>
            <person name="Bolotin A."/>
            <person name="Quinquis B."/>
            <person name="Legrain-Raspaud S."/>
            <person name="van Hylckama Vlieg J.E."/>
            <person name="Denariaz G."/>
            <person name="Smokvina T."/>
        </authorList>
    </citation>
    <scope>NUCLEOTIDE SEQUENCE [LARGE SCALE GENOMIC DNA]</scope>
    <source>
        <strain evidence="1 2">CNCM I-2494</strain>
    </source>
</reference>
<dbReference type="EMBL" id="CP002915">
    <property type="protein sequence ID" value="AEK30982.1"/>
    <property type="molecule type" value="Genomic_DNA"/>
</dbReference>
<accession>A0A806FXH0</accession>
<evidence type="ECO:0000313" key="1">
    <source>
        <dbReference type="EMBL" id="AEK30982.1"/>
    </source>
</evidence>